<evidence type="ECO:0000313" key="3">
    <source>
        <dbReference type="Proteomes" id="UP000008912"/>
    </source>
</evidence>
<dbReference type="PANTHER" id="PTHR15817:SF2">
    <property type="entry name" value="SIMILAR TO RIKEN CDNA 2300002M23"/>
    <property type="match status" value="1"/>
</dbReference>
<dbReference type="Pfam" id="PF15809">
    <property type="entry name" value="STG"/>
    <property type="match status" value="1"/>
</dbReference>
<accession>A0A7N5K0E4</accession>
<organism evidence="2 3">
    <name type="scientific">Ailuropoda melanoleuca</name>
    <name type="common">Giant panda</name>
    <dbReference type="NCBI Taxonomy" id="9646"/>
    <lineage>
        <taxon>Eukaryota</taxon>
        <taxon>Metazoa</taxon>
        <taxon>Chordata</taxon>
        <taxon>Craniata</taxon>
        <taxon>Vertebrata</taxon>
        <taxon>Euteleostomi</taxon>
        <taxon>Mammalia</taxon>
        <taxon>Eutheria</taxon>
        <taxon>Laurasiatheria</taxon>
        <taxon>Carnivora</taxon>
        <taxon>Caniformia</taxon>
        <taxon>Ursidae</taxon>
        <taxon>Ailuropoda</taxon>
    </lineage>
</organism>
<protein>
    <submittedName>
        <fullName evidence="2">Uncharacterized protein</fullName>
    </submittedName>
</protein>
<sequence>MYRLIICTTTGSACFCCPSPHQEDKGLAVLGQREMLELSKMQGFTVGSRVPLGLLLLICLHLPGFFARSIGAVEEKVLQHLGTNLPLLEQPSLPSHSNSELPQPKPDPGPNDLTRAPLKPNASPSDGFQPAGGSGVQSWPAMEGLPSMDFWPSEDPWQMVAAAIEDHGGEALPEKQSSLSGALPRGSSPLPAGSSARSTRPVPEASLLYQDSKSRRSLHSNVLGAQREILVQQPPSLTNRIRQPLLPGHPWGTLNPGMSWGGGGPGTGWGTRPMPHPLGIWGINNQNPSTSWGDINRYPGGSWGDINRYPGGSWRDINRYPGGSWGDIHLHPGINNQFPPRVLHPTGSSWNIPAGFPNPPNPGSQWG</sequence>
<dbReference type="PANTHER" id="PTHR15817">
    <property type="entry name" value="STG PROTEIN"/>
    <property type="match status" value="1"/>
</dbReference>
<evidence type="ECO:0000256" key="1">
    <source>
        <dbReference type="SAM" id="MobiDB-lite"/>
    </source>
</evidence>
<reference evidence="2" key="3">
    <citation type="submission" date="2025-09" db="UniProtKB">
        <authorList>
            <consortium name="Ensembl"/>
        </authorList>
    </citation>
    <scope>IDENTIFICATION</scope>
</reference>
<name>A0A7N5K0E4_AILME</name>
<dbReference type="GeneTree" id="ENSGT00730000111474"/>
<dbReference type="Ensembl" id="ENSAMET00000032041.1">
    <property type="protein sequence ID" value="ENSAMEP00000030898.1"/>
    <property type="gene ID" value="ENSAMEG00000010432.2"/>
</dbReference>
<gene>
    <name evidence="2" type="primary">C6H6orf15</name>
</gene>
<feature type="region of interest" description="Disordered" evidence="1">
    <location>
        <begin position="170"/>
        <end position="213"/>
    </location>
</feature>
<evidence type="ECO:0000313" key="2">
    <source>
        <dbReference type="Ensembl" id="ENSAMEP00000030898.1"/>
    </source>
</evidence>
<dbReference type="GO" id="GO:0031012">
    <property type="term" value="C:extracellular matrix"/>
    <property type="evidence" value="ECO:0007669"/>
    <property type="project" value="TreeGrafter"/>
</dbReference>
<dbReference type="InterPro" id="IPR026135">
    <property type="entry name" value="C6orf15"/>
</dbReference>
<proteinExistence type="predicted"/>
<dbReference type="AlphaFoldDB" id="A0A7N5K0E4"/>
<keyword evidence="3" id="KW-1185">Reference proteome</keyword>
<dbReference type="Proteomes" id="UP000008912">
    <property type="component" value="Unassembled WGS sequence"/>
</dbReference>
<feature type="region of interest" description="Disordered" evidence="1">
    <location>
        <begin position="89"/>
        <end position="147"/>
    </location>
</feature>
<dbReference type="GO" id="GO:0030198">
    <property type="term" value="P:extracellular matrix organization"/>
    <property type="evidence" value="ECO:0007669"/>
    <property type="project" value="TreeGrafter"/>
</dbReference>
<feature type="compositionally biased region" description="Polar residues" evidence="1">
    <location>
        <begin position="92"/>
        <end position="101"/>
    </location>
</feature>
<reference evidence="2" key="2">
    <citation type="submission" date="2025-08" db="UniProtKB">
        <authorList>
            <consortium name="Ensembl"/>
        </authorList>
    </citation>
    <scope>IDENTIFICATION</scope>
</reference>
<reference evidence="2 3" key="1">
    <citation type="journal article" date="2010" name="Nature">
        <title>The sequence and de novo assembly of the giant panda genome.</title>
        <authorList>
            <person name="Li R."/>
            <person name="Fan W."/>
            <person name="Tian G."/>
            <person name="Zhu H."/>
            <person name="He L."/>
            <person name="Cai J."/>
            <person name="Huang Q."/>
            <person name="Cai Q."/>
            <person name="Li B."/>
            <person name="Bai Y."/>
            <person name="Zhang Z."/>
            <person name="Zhang Y."/>
            <person name="Wang W."/>
            <person name="Li J."/>
            <person name="Wei F."/>
            <person name="Li H."/>
            <person name="Jian M."/>
            <person name="Li J."/>
            <person name="Zhang Z."/>
            <person name="Nielsen R."/>
            <person name="Li D."/>
            <person name="Gu W."/>
            <person name="Yang Z."/>
            <person name="Xuan Z."/>
            <person name="Ryder O.A."/>
            <person name="Leung F.C."/>
            <person name="Zhou Y."/>
            <person name="Cao J."/>
            <person name="Sun X."/>
            <person name="Fu Y."/>
            <person name="Fang X."/>
            <person name="Guo X."/>
            <person name="Wang B."/>
            <person name="Hou R."/>
            <person name="Shen F."/>
            <person name="Mu B."/>
            <person name="Ni P."/>
            <person name="Lin R."/>
            <person name="Qian W."/>
            <person name="Wang G."/>
            <person name="Yu C."/>
            <person name="Nie W."/>
            <person name="Wang J."/>
            <person name="Wu Z."/>
            <person name="Liang H."/>
            <person name="Min J."/>
            <person name="Wu Q."/>
            <person name="Cheng S."/>
            <person name="Ruan J."/>
            <person name="Wang M."/>
            <person name="Shi Z."/>
            <person name="Wen M."/>
            <person name="Liu B."/>
            <person name="Ren X."/>
            <person name="Zheng H."/>
            <person name="Dong D."/>
            <person name="Cook K."/>
            <person name="Shan G."/>
            <person name="Zhang H."/>
            <person name="Kosiol C."/>
            <person name="Xie X."/>
            <person name="Lu Z."/>
            <person name="Zheng H."/>
            <person name="Li Y."/>
            <person name="Steiner C.C."/>
            <person name="Lam T.T."/>
            <person name="Lin S."/>
            <person name="Zhang Q."/>
            <person name="Li G."/>
            <person name="Tian J."/>
            <person name="Gong T."/>
            <person name="Liu H."/>
            <person name="Zhang D."/>
            <person name="Fang L."/>
            <person name="Ye C."/>
            <person name="Zhang J."/>
            <person name="Hu W."/>
            <person name="Xu A."/>
            <person name="Ren Y."/>
            <person name="Zhang G."/>
            <person name="Bruford M.W."/>
            <person name="Li Q."/>
            <person name="Ma L."/>
            <person name="Guo Y."/>
            <person name="An N."/>
            <person name="Hu Y."/>
            <person name="Zheng Y."/>
            <person name="Shi Y."/>
            <person name="Li Z."/>
            <person name="Liu Q."/>
            <person name="Chen Y."/>
            <person name="Zhao J."/>
            <person name="Qu N."/>
            <person name="Zhao S."/>
            <person name="Tian F."/>
            <person name="Wang X."/>
            <person name="Wang H."/>
            <person name="Xu L."/>
            <person name="Liu X."/>
            <person name="Vinar T."/>
            <person name="Wang Y."/>
            <person name="Lam T.W."/>
            <person name="Yiu S.M."/>
            <person name="Liu S."/>
            <person name="Zhang H."/>
            <person name="Li D."/>
            <person name="Huang Y."/>
            <person name="Wang X."/>
            <person name="Yang G."/>
            <person name="Jiang Z."/>
            <person name="Wang J."/>
            <person name="Qin N."/>
            <person name="Li L."/>
            <person name="Li J."/>
            <person name="Bolund L."/>
            <person name="Kristiansen K."/>
            <person name="Wong G.K."/>
            <person name="Olson M."/>
            <person name="Zhang X."/>
            <person name="Li S."/>
            <person name="Yang H."/>
            <person name="Wang J."/>
            <person name="Wang J."/>
        </authorList>
    </citation>
    <scope>NUCLEOTIDE SEQUENCE [LARGE SCALE GENOMIC DNA]</scope>
</reference>